<dbReference type="GO" id="GO:0016787">
    <property type="term" value="F:hydrolase activity"/>
    <property type="evidence" value="ECO:0007669"/>
    <property type="project" value="InterPro"/>
</dbReference>
<dbReference type="Gene3D" id="2.60.120.200">
    <property type="match status" value="1"/>
</dbReference>
<evidence type="ECO:0000313" key="3">
    <source>
        <dbReference type="Proteomes" id="UP000286147"/>
    </source>
</evidence>
<dbReference type="InterPro" id="IPR013320">
    <property type="entry name" value="ConA-like_dom_sf"/>
</dbReference>
<evidence type="ECO:0000313" key="2">
    <source>
        <dbReference type="EMBL" id="RGQ83224.1"/>
    </source>
</evidence>
<dbReference type="Gene3D" id="3.60.21.10">
    <property type="match status" value="1"/>
</dbReference>
<sequence>MGKIIIEPYLLALQENSVVIAWEVNQNSNYSLKYKKIGAKTYKTAKLQQLCIDNGNSNILYFAQLIKLEINNMYQYNIYEGKTIIHKNTFSTAKNSEKLKILTVGDTHSFELHEDIQKSIEKHQPNFILHSGDISFATGDQREQYEKNWFKLISQSLQQFPVYYTPGNHDNGKYFDYYFIKPIQNYVNHARRGNSYSINFNNTHFVFVDSNPWGLYEMNAINSDAQVDDTIQEFIDTTMEWLEVDLQSEIAQNSKWKILILHHPYTDVLNNKYISSIVDKYGIDLIISGHIHYYTKAITSNKNNQQSIYVSQGTLQKYYAEIEHITDKRLLEEFPEVVSIGKNNFGLLYIDKDIIQYDIYGYNELGEEKLIDTIKISHDLKELEISNVLVEHVDNIGTLKISGEIYNPNLSVAKAQFDLYDNGEKKNIALFGLYSLRHNILLDPHARSSFIAYYIASKAGEHLIEIANKEFNCIVFEHAQVEYMNFRCKKLVMQQGVYIHASIDIKNSIDREIYTNIPLFVNQHMIETKNIFLNPYQQYNIEFIYKVKETGKYHISIGSTNSKVVTIYGSIKLIPHVKDMSGNRHYGLIHGCPRLEKYKNNYQLCLDNDTDYIEIPAAKDLIANKGFTTIVSANIQRLANENEMGHNPLMVRGKSVGWGATYLFRMVVERSGILRWGICHDITEKNWRGGKIKLHKMARYALSFDKEHGGASYVDGIPVAYVEGISKESILRQWDDQPIFIGYSYIGHIIPELGRPKYYTHLNAKISEVKFYLDSLTEMELKSKSEKKDISTKRLAIDYDFSEILTIGSHTTEWKYLEGKCNNLKCNKKTLQFQQLMVNANIPFNASIVLTIEVSDNMVHLIDKKKVILKDGVNYIDLSDIIPAKHIRLNAKFAGIINEQGTFAPEIFEYNVSVTDGTYFSYFYWGTYADWARGKFTGAVHIPPEDRLAQYPEYTDIIHG</sequence>
<dbReference type="Pfam" id="PF00149">
    <property type="entry name" value="Metallophos"/>
    <property type="match status" value="1"/>
</dbReference>
<evidence type="ECO:0000259" key="1">
    <source>
        <dbReference type="Pfam" id="PF00149"/>
    </source>
</evidence>
<dbReference type="PANTHER" id="PTHR45867:SF3">
    <property type="entry name" value="ACID PHOSPHATASE TYPE 7"/>
    <property type="match status" value="1"/>
</dbReference>
<accession>A0A412CEJ2</accession>
<dbReference type="EMBL" id="QRTP01000014">
    <property type="protein sequence ID" value="RGQ83224.1"/>
    <property type="molecule type" value="Genomic_DNA"/>
</dbReference>
<dbReference type="AlphaFoldDB" id="A0A412CEJ2"/>
<dbReference type="SUPFAM" id="SSF56300">
    <property type="entry name" value="Metallo-dependent phosphatases"/>
    <property type="match status" value="1"/>
</dbReference>
<dbReference type="InterPro" id="IPR004843">
    <property type="entry name" value="Calcineurin-like_PHP"/>
</dbReference>
<dbReference type="RefSeq" id="WP_118036021.1">
    <property type="nucleotide sequence ID" value="NZ_QRTP01000014.1"/>
</dbReference>
<proteinExistence type="predicted"/>
<protein>
    <submittedName>
        <fullName evidence="2">Metallophosphoesterase</fullName>
    </submittedName>
</protein>
<comment type="caution">
    <text evidence="2">The sequence shown here is derived from an EMBL/GenBank/DDBJ whole genome shotgun (WGS) entry which is preliminary data.</text>
</comment>
<dbReference type="PANTHER" id="PTHR45867">
    <property type="entry name" value="PURPLE ACID PHOSPHATASE"/>
    <property type="match status" value="1"/>
</dbReference>
<name>A0A412CEJ2_9FIRM</name>
<feature type="domain" description="Calcineurin-like phosphoesterase" evidence="1">
    <location>
        <begin position="99"/>
        <end position="294"/>
    </location>
</feature>
<dbReference type="Proteomes" id="UP000286147">
    <property type="component" value="Unassembled WGS sequence"/>
</dbReference>
<dbReference type="InterPro" id="IPR029052">
    <property type="entry name" value="Metallo-depent_PP-like"/>
</dbReference>
<dbReference type="SUPFAM" id="SSF49899">
    <property type="entry name" value="Concanavalin A-like lectins/glucanases"/>
    <property type="match status" value="1"/>
</dbReference>
<gene>
    <name evidence="2" type="ORF">DWY77_06810</name>
</gene>
<reference evidence="2 3" key="1">
    <citation type="submission" date="2018-08" db="EMBL/GenBank/DDBJ databases">
        <title>A genome reference for cultivated species of the human gut microbiota.</title>
        <authorList>
            <person name="Zou Y."/>
            <person name="Xue W."/>
            <person name="Luo G."/>
        </authorList>
    </citation>
    <scope>NUCLEOTIDE SEQUENCE [LARGE SCALE GENOMIC DNA]</scope>
    <source>
        <strain evidence="2 3">AF27-12</strain>
    </source>
</reference>
<organism evidence="2 3">
    <name type="scientific">Megamonas rupellensis</name>
    <dbReference type="NCBI Taxonomy" id="491921"/>
    <lineage>
        <taxon>Bacteria</taxon>
        <taxon>Bacillati</taxon>
        <taxon>Bacillota</taxon>
        <taxon>Negativicutes</taxon>
        <taxon>Selenomonadales</taxon>
        <taxon>Selenomonadaceae</taxon>
        <taxon>Megamonas</taxon>
    </lineage>
</organism>